<dbReference type="Proteomes" id="UP000253779">
    <property type="component" value="Chromosome"/>
</dbReference>
<sequence length="274" mass="28254">MGRPSRLGDEDRSDYADVLDEVLASAEIRRLLERSGVSGGLLRARALAAAARTAPAAAAEYRAYAALRRAHHDRVPDGGRPSLSGPGAQERPGAGVLAVLGVLTPILAAVAATTFLLLGYGLRLTDSLADLADTLVRVGWVSLAIAAATALISLVALYRTAALQSAPGAPTGADRPADLDRARDAWRTALRDKAIRPFLLQELAEAADGTGEVPEGRSRPAPPAFTGPDFSAPDFTAPDFTGPDFSGPGAHTRPAYSRPDFTGPGFSGPGSPGA</sequence>
<evidence type="ECO:0000256" key="1">
    <source>
        <dbReference type="SAM" id="MobiDB-lite"/>
    </source>
</evidence>
<evidence type="ECO:0000313" key="4">
    <source>
        <dbReference type="Proteomes" id="UP000253779"/>
    </source>
</evidence>
<evidence type="ECO:0000256" key="2">
    <source>
        <dbReference type="SAM" id="Phobius"/>
    </source>
</evidence>
<feature type="transmembrane region" description="Helical" evidence="2">
    <location>
        <begin position="96"/>
        <end position="118"/>
    </location>
</feature>
<reference evidence="3 4" key="1">
    <citation type="submission" date="2018-07" db="EMBL/GenBank/DDBJ databases">
        <title>Complete genome sequence of soil actinomycete Streptomyces cavourensis tj430.</title>
        <authorList>
            <person name="Wang P."/>
            <person name="Huang Y."/>
        </authorList>
    </citation>
    <scope>NUCLEOTIDE SEQUENCE [LARGE SCALE GENOMIC DNA]</scope>
    <source>
        <strain evidence="3 4">TJ430</strain>
    </source>
</reference>
<proteinExistence type="predicted"/>
<dbReference type="EMBL" id="CP030930">
    <property type="protein sequence ID" value="AXI70259.1"/>
    <property type="molecule type" value="Genomic_DNA"/>
</dbReference>
<keyword evidence="2" id="KW-1133">Transmembrane helix</keyword>
<name>A0AAD0Q142_9ACTN</name>
<accession>A0AAD0Q142</accession>
<dbReference type="RefSeq" id="WP_114929269.1">
    <property type="nucleotide sequence ID" value="NZ_BMSP01000024.1"/>
</dbReference>
<gene>
    <name evidence="3" type="ORF">DTW94_02440</name>
</gene>
<evidence type="ECO:0008006" key="5">
    <source>
        <dbReference type="Google" id="ProtNLM"/>
    </source>
</evidence>
<dbReference type="GeneID" id="97756795"/>
<feature type="compositionally biased region" description="Gly residues" evidence="1">
    <location>
        <begin position="265"/>
        <end position="274"/>
    </location>
</feature>
<keyword evidence="2" id="KW-0812">Transmembrane</keyword>
<keyword evidence="2" id="KW-0472">Membrane</keyword>
<organism evidence="3 4">
    <name type="scientific">Streptomyces cavourensis</name>
    <dbReference type="NCBI Taxonomy" id="67258"/>
    <lineage>
        <taxon>Bacteria</taxon>
        <taxon>Bacillati</taxon>
        <taxon>Actinomycetota</taxon>
        <taxon>Actinomycetes</taxon>
        <taxon>Kitasatosporales</taxon>
        <taxon>Streptomycetaceae</taxon>
        <taxon>Streptomyces</taxon>
    </lineage>
</organism>
<feature type="transmembrane region" description="Helical" evidence="2">
    <location>
        <begin position="138"/>
        <end position="158"/>
    </location>
</feature>
<dbReference type="AlphaFoldDB" id="A0AAD0Q142"/>
<protein>
    <recommendedName>
        <fullName evidence="5">Transmembrane protein</fullName>
    </recommendedName>
</protein>
<feature type="region of interest" description="Disordered" evidence="1">
    <location>
        <begin position="207"/>
        <end position="274"/>
    </location>
</feature>
<evidence type="ECO:0000313" key="3">
    <source>
        <dbReference type="EMBL" id="AXI70259.1"/>
    </source>
</evidence>